<dbReference type="PANTHER" id="PTHR47514">
    <property type="entry name" value="TRANSKETOLASE N-TERMINAL SECTION-RELATED"/>
    <property type="match status" value="1"/>
</dbReference>
<dbReference type="InterPro" id="IPR005474">
    <property type="entry name" value="Transketolase_N"/>
</dbReference>
<reference evidence="3 4" key="1">
    <citation type="journal article" date="2023" name="Antonie Van Leeuwenhoek">
        <title>Mesoterricola silvestris gen. nov., sp. nov., Mesoterricola sediminis sp. nov., Geothrix oryzae sp. nov., Geothrix edaphica sp. nov., Geothrix rubra sp. nov., and Geothrix limicola sp. nov., six novel members of Acidobacteriota isolated from soils.</title>
        <authorList>
            <person name="Itoh H."/>
            <person name="Sugisawa Y."/>
            <person name="Mise K."/>
            <person name="Xu Z."/>
            <person name="Kuniyasu M."/>
            <person name="Ushijima N."/>
            <person name="Kawano K."/>
            <person name="Kobayashi E."/>
            <person name="Shiratori Y."/>
            <person name="Masuda Y."/>
            <person name="Senoo K."/>
        </authorList>
    </citation>
    <scope>NUCLEOTIDE SEQUENCE [LARGE SCALE GENOMIC DNA]</scope>
    <source>
        <strain evidence="3 4">Red804</strain>
    </source>
</reference>
<gene>
    <name evidence="3" type="primary">tktB</name>
    <name evidence="3" type="ORF">GETHLI_16740</name>
</gene>
<organism evidence="3 4">
    <name type="scientific">Geothrix limicola</name>
    <dbReference type="NCBI Taxonomy" id="2927978"/>
    <lineage>
        <taxon>Bacteria</taxon>
        <taxon>Pseudomonadati</taxon>
        <taxon>Acidobacteriota</taxon>
        <taxon>Holophagae</taxon>
        <taxon>Holophagales</taxon>
        <taxon>Holophagaceae</taxon>
        <taxon>Geothrix</taxon>
    </lineage>
</organism>
<dbReference type="Gene3D" id="3.40.50.970">
    <property type="match status" value="1"/>
</dbReference>
<dbReference type="CDD" id="cd02012">
    <property type="entry name" value="TPP_TK"/>
    <property type="match status" value="1"/>
</dbReference>
<dbReference type="Pfam" id="PF00456">
    <property type="entry name" value="Transketolase_N"/>
    <property type="match status" value="1"/>
</dbReference>
<proteinExistence type="predicted"/>
<feature type="region of interest" description="Disordered" evidence="1">
    <location>
        <begin position="1"/>
        <end position="21"/>
    </location>
</feature>
<dbReference type="SUPFAM" id="SSF52518">
    <property type="entry name" value="Thiamin diphosphate-binding fold (THDP-binding)"/>
    <property type="match status" value="1"/>
</dbReference>
<sequence length="284" mass="31023">MPTSPTSPFSPPTSRPSLDRRSKDLRTLVLRAFGAGRRGHLGSAFSLVEMLRVLYDDVLRFDATKPLWEGRDRMILSKGHGCLALYAILADKSFFPESELMKFCHIDGKLGGHPERGKVPGVEASTGSLGHGLSIGVGMALALRARPEAGRVFVIDSDGECNEGSLWEAALSASKHRLENLTVLVDYNHMQSYSTTAEVLNLEPMADKWRAFGFAVKEVDGHDVASLREALKATPFEPGRPSALICHTVKGRGVPLLEWNAAWHHKNKVTDEEVATLLAALEEA</sequence>
<feature type="domain" description="Transketolase N-terminal" evidence="2">
    <location>
        <begin position="23"/>
        <end position="277"/>
    </location>
</feature>
<dbReference type="Proteomes" id="UP001165069">
    <property type="component" value="Unassembled WGS sequence"/>
</dbReference>
<keyword evidence="4" id="KW-1185">Reference proteome</keyword>
<evidence type="ECO:0000256" key="1">
    <source>
        <dbReference type="SAM" id="MobiDB-lite"/>
    </source>
</evidence>
<accession>A0ABQ5QEU7</accession>
<dbReference type="EMBL" id="BSDE01000003">
    <property type="protein sequence ID" value="GLH73172.1"/>
    <property type="molecule type" value="Genomic_DNA"/>
</dbReference>
<evidence type="ECO:0000259" key="2">
    <source>
        <dbReference type="Pfam" id="PF00456"/>
    </source>
</evidence>
<dbReference type="InterPro" id="IPR029061">
    <property type="entry name" value="THDP-binding"/>
</dbReference>
<evidence type="ECO:0000313" key="3">
    <source>
        <dbReference type="EMBL" id="GLH73172.1"/>
    </source>
</evidence>
<protein>
    <submittedName>
        <fullName evidence="3">Transketolase</fullName>
    </submittedName>
</protein>
<name>A0ABQ5QEU7_9BACT</name>
<evidence type="ECO:0000313" key="4">
    <source>
        <dbReference type="Proteomes" id="UP001165069"/>
    </source>
</evidence>
<dbReference type="PANTHER" id="PTHR47514:SF2">
    <property type="entry name" value="TRANSKETOLASE"/>
    <property type="match status" value="1"/>
</dbReference>
<dbReference type="RefSeq" id="WP_285573864.1">
    <property type="nucleotide sequence ID" value="NZ_BSDE01000003.1"/>
</dbReference>
<comment type="caution">
    <text evidence="3">The sequence shown here is derived from an EMBL/GenBank/DDBJ whole genome shotgun (WGS) entry which is preliminary data.</text>
</comment>